<proteinExistence type="predicted"/>
<evidence type="ECO:0008006" key="6">
    <source>
        <dbReference type="Google" id="ProtNLM"/>
    </source>
</evidence>
<sequence length="1095" mass="116273">MPTSMGIIGATAGAILKVTDGATAAIAKTSGTPRELTVVSSGVAYVDSNGKSASARVLDPSTGATTLLASGAPDAVSVTRDAHGSIYVSGNANPKARSSLKAKTVKPHSSVSSEGRLAVDTPRPYLTTDNGTQQTMLEITGQSLSSGQELALTAPVTPDQSQGTDPGQNPSARLSLTTPGSGTSPIETERACAVPRNDPHNQALQPKPRQVEWAVDQLVTGSLTLQRPANWKNLGMAAYTPSSMFPLPALSGGGTIPAQILLGIAAQESNLWQASRYVTPGVTGNPLVGNYYGNDVTTNNQDQFWKVDWSSADCGYGVMQLTDGMRRAGMERPGEVALPENKQRAIALDYVANIAAGAQLLAQKWNQTRAAGVTINNGDPSYLENWFAAVWAYNTGFHPNDGSGAWGLGWLNNPRNPMYPDYRGSFLDGHPEDAASPQAWPYPEKVLGFAAHALELPESDTSLVAAFRTAWWPASDGQDGTVNRRNVKPPTTLFCVVNLNNCDLTQVVNPGDGDPAGNCVHKDAAGNYDLKCWWHSPATWKTDCDDTCGQDFIRFDPGWDYQADAGSFPPNCGRAGLPANALVVDDVPNGTAPILDAANTRSCSPTATTGSFSFSFPVLPDGTVPAKMDLHQLGAGFNDHFHFSHVNSNGFLNDRLKVTGTWSLGQNLNQWTRVLVHMPDHAGWTNQALYTINNGGGQTEQRSLLQRNFANKWVSLGVFQMNGVPSVSLSNTTYDQAASGTIDIAWDAVAFEPLAAKPRDFYVALGDSYSSGEGASSLDGSDFYRATDHGGFLDPATSDHINNCHRSTEAWPRKADIDGTFRSVGQRQDSFDPTLDFQFLACAGAETQHMLPFRGLANPPTDGSGHVGDHPQNGMLTQLDSGFLDANTTLVSLSIGGNDIKFGPIFLTCIVAATTPVPCNAAPILLSGDTVGAEEATKNRVQNEVPTSVATILTEIHKKAPNAKIVLMGYPELFQSGSSCVFIDDLQRGWLNEVAYMLATAMQNGVAAYQAANPGAPASTFANPMPAFDGHNLCTSNNYVNGMITQLTPGDTYAMKVPISGTQVGLSMQSFHPNKAGTTAYAGVLNQAVQAIGYR</sequence>
<reference evidence="4 5" key="1">
    <citation type="submission" date="2020-08" db="EMBL/GenBank/DDBJ databases">
        <title>Sequencing the genomes of 1000 actinobacteria strains.</title>
        <authorList>
            <person name="Klenk H.-P."/>
        </authorList>
    </citation>
    <scope>NUCLEOTIDE SEQUENCE [LARGE SCALE GENOMIC DNA]</scope>
    <source>
        <strain evidence="4 5">DSM 20146</strain>
    </source>
</reference>
<keyword evidence="5" id="KW-1185">Reference proteome</keyword>
<feature type="disulfide bond" evidence="2">
    <location>
        <begin position="804"/>
        <end position="842"/>
    </location>
</feature>
<feature type="active site" description="Nucleophile" evidence="1">
    <location>
        <position position="768"/>
    </location>
</feature>
<dbReference type="PANTHER" id="PTHR37981:SF1">
    <property type="entry name" value="SGNH HYDROLASE-TYPE ESTERASE DOMAIN-CONTAINING PROTEIN"/>
    <property type="match status" value="1"/>
</dbReference>
<organism evidence="4 5">
    <name type="scientific">Leifsonia aquatica</name>
    <name type="common">Corynebacterium aquaticum</name>
    <dbReference type="NCBI Taxonomy" id="144185"/>
    <lineage>
        <taxon>Bacteria</taxon>
        <taxon>Bacillati</taxon>
        <taxon>Actinomycetota</taxon>
        <taxon>Actinomycetes</taxon>
        <taxon>Micrococcales</taxon>
        <taxon>Microbacteriaceae</taxon>
        <taxon>Leifsonia</taxon>
    </lineage>
</organism>
<evidence type="ECO:0000313" key="4">
    <source>
        <dbReference type="EMBL" id="MBB2968019.1"/>
    </source>
</evidence>
<feature type="region of interest" description="Disordered" evidence="3">
    <location>
        <begin position="89"/>
        <end position="116"/>
    </location>
</feature>
<dbReference type="PANTHER" id="PTHR37981">
    <property type="entry name" value="LIPASE 2"/>
    <property type="match status" value="1"/>
</dbReference>
<feature type="region of interest" description="Disordered" evidence="3">
    <location>
        <begin position="155"/>
        <end position="185"/>
    </location>
</feature>
<dbReference type="GO" id="GO:0019433">
    <property type="term" value="P:triglyceride catabolic process"/>
    <property type="evidence" value="ECO:0007669"/>
    <property type="project" value="TreeGrafter"/>
</dbReference>
<dbReference type="InterPro" id="IPR023346">
    <property type="entry name" value="Lysozyme-like_dom_sf"/>
</dbReference>
<dbReference type="EMBL" id="JACHVP010000003">
    <property type="protein sequence ID" value="MBB2968019.1"/>
    <property type="molecule type" value="Genomic_DNA"/>
</dbReference>
<gene>
    <name evidence="4" type="ORF">FHX33_002789</name>
</gene>
<name>A0A7W4YKV5_LEIAQ</name>
<comment type="caution">
    <text evidence="4">The sequence shown here is derived from an EMBL/GenBank/DDBJ whole genome shotgun (WGS) entry which is preliminary data.</text>
</comment>
<dbReference type="GO" id="GO:0004806">
    <property type="term" value="F:triacylglycerol lipase activity"/>
    <property type="evidence" value="ECO:0007669"/>
    <property type="project" value="TreeGrafter"/>
</dbReference>
<dbReference type="SUPFAM" id="SSF52266">
    <property type="entry name" value="SGNH hydrolase"/>
    <property type="match status" value="1"/>
</dbReference>
<feature type="active site" evidence="1">
    <location>
        <position position="1072"/>
    </location>
</feature>
<dbReference type="SUPFAM" id="SSF53955">
    <property type="entry name" value="Lysozyme-like"/>
    <property type="match status" value="1"/>
</dbReference>
<dbReference type="RefSeq" id="WP_081704123.1">
    <property type="nucleotide sequence ID" value="NZ_JACHVP010000003.1"/>
</dbReference>
<evidence type="ECO:0000313" key="5">
    <source>
        <dbReference type="Proteomes" id="UP000538196"/>
    </source>
</evidence>
<dbReference type="Proteomes" id="UP000538196">
    <property type="component" value="Unassembled WGS sequence"/>
</dbReference>
<feature type="compositionally biased region" description="Polar residues" evidence="3">
    <location>
        <begin position="158"/>
        <end position="185"/>
    </location>
</feature>
<protein>
    <recommendedName>
        <fullName evidence="6">SGNH hydrolase-type esterase domain-containing protein</fullName>
    </recommendedName>
</protein>
<evidence type="ECO:0000256" key="1">
    <source>
        <dbReference type="PIRSR" id="PIRSR637460-1"/>
    </source>
</evidence>
<dbReference type="CDD" id="cd01823">
    <property type="entry name" value="SEST_like"/>
    <property type="match status" value="1"/>
</dbReference>
<accession>A0A7W4YKV5</accession>
<dbReference type="InterPro" id="IPR037460">
    <property type="entry name" value="SEST-like"/>
</dbReference>
<evidence type="ECO:0000256" key="3">
    <source>
        <dbReference type="SAM" id="MobiDB-lite"/>
    </source>
</evidence>
<dbReference type="InterPro" id="IPR036514">
    <property type="entry name" value="SGNH_hydro_sf"/>
</dbReference>
<feature type="disulfide bond" evidence="2">
    <location>
        <begin position="980"/>
        <end position="1034"/>
    </location>
</feature>
<keyword evidence="2" id="KW-1015">Disulfide bond</keyword>
<evidence type="ECO:0000256" key="2">
    <source>
        <dbReference type="PIRSR" id="PIRSR637460-2"/>
    </source>
</evidence>
<dbReference type="Gene3D" id="1.10.530.10">
    <property type="match status" value="1"/>
</dbReference>
<dbReference type="Gene3D" id="3.40.50.1110">
    <property type="entry name" value="SGNH hydrolase"/>
    <property type="match status" value="1"/>
</dbReference>
<dbReference type="AlphaFoldDB" id="A0A7W4YKV5"/>